<dbReference type="Pfam" id="PF13472">
    <property type="entry name" value="Lipase_GDSL_2"/>
    <property type="match status" value="1"/>
</dbReference>
<dbReference type="InterPro" id="IPR036514">
    <property type="entry name" value="SGNH_hydro_sf"/>
</dbReference>
<dbReference type="PANTHER" id="PTHR37981">
    <property type="entry name" value="LIPASE 2"/>
    <property type="match status" value="1"/>
</dbReference>
<protein>
    <submittedName>
        <fullName evidence="2">Ricin-type beta-trefoil lectin domain protein</fullName>
    </submittedName>
</protein>
<feature type="domain" description="Ricin B lectin" evidence="1">
    <location>
        <begin position="379"/>
        <end position="511"/>
    </location>
</feature>
<dbReference type="Gene3D" id="3.40.50.1110">
    <property type="entry name" value="SGNH hydrolase"/>
    <property type="match status" value="1"/>
</dbReference>
<dbReference type="CDD" id="cd00161">
    <property type="entry name" value="beta-trefoil_Ricin-like"/>
    <property type="match status" value="2"/>
</dbReference>
<reference evidence="2 3" key="1">
    <citation type="submission" date="2024-06" db="EMBL/GenBank/DDBJ databases">
        <title>The Natural Products Discovery Center: Release of the First 8490 Sequenced Strains for Exploring Actinobacteria Biosynthetic Diversity.</title>
        <authorList>
            <person name="Kalkreuter E."/>
            <person name="Kautsar S.A."/>
            <person name="Yang D."/>
            <person name="Bader C.D."/>
            <person name="Teijaro C.N."/>
            <person name="Fluegel L."/>
            <person name="Davis C.M."/>
            <person name="Simpson J.R."/>
            <person name="Lauterbach L."/>
            <person name="Steele A.D."/>
            <person name="Gui C."/>
            <person name="Meng S."/>
            <person name="Li G."/>
            <person name="Viehrig K."/>
            <person name="Ye F."/>
            <person name="Su P."/>
            <person name="Kiefer A.F."/>
            <person name="Nichols A."/>
            <person name="Cepeda A.J."/>
            <person name="Yan W."/>
            <person name="Fan B."/>
            <person name="Jiang Y."/>
            <person name="Adhikari A."/>
            <person name="Zheng C.-J."/>
            <person name="Schuster L."/>
            <person name="Cowan T.M."/>
            <person name="Smanski M.J."/>
            <person name="Chevrette M.G."/>
            <person name="De Carvalho L.P.S."/>
            <person name="Shen B."/>
        </authorList>
    </citation>
    <scope>NUCLEOTIDE SEQUENCE [LARGE SCALE GENOMIC DNA]</scope>
    <source>
        <strain evidence="2 3">NPDC048946</strain>
    </source>
</reference>
<organism evidence="2 3">
    <name type="scientific">Streptodolium elevatio</name>
    <dbReference type="NCBI Taxonomy" id="3157996"/>
    <lineage>
        <taxon>Bacteria</taxon>
        <taxon>Bacillati</taxon>
        <taxon>Actinomycetota</taxon>
        <taxon>Actinomycetes</taxon>
        <taxon>Kitasatosporales</taxon>
        <taxon>Streptomycetaceae</taxon>
        <taxon>Streptodolium</taxon>
    </lineage>
</organism>
<evidence type="ECO:0000313" key="2">
    <source>
        <dbReference type="EMBL" id="MEU8134679.1"/>
    </source>
</evidence>
<keyword evidence="3" id="KW-1185">Reference proteome</keyword>
<evidence type="ECO:0000313" key="3">
    <source>
        <dbReference type="Proteomes" id="UP001551482"/>
    </source>
</evidence>
<dbReference type="InterPro" id="IPR013830">
    <property type="entry name" value="SGNH_hydro"/>
</dbReference>
<dbReference type="Pfam" id="PF00652">
    <property type="entry name" value="Ricin_B_lectin"/>
    <property type="match status" value="2"/>
</dbReference>
<dbReference type="InterPro" id="IPR000772">
    <property type="entry name" value="Ricin_B_lectin"/>
</dbReference>
<comment type="caution">
    <text evidence="2">The sequence shown here is derived from an EMBL/GenBank/DDBJ whole genome shotgun (WGS) entry which is preliminary data.</text>
</comment>
<dbReference type="SUPFAM" id="SSF52266">
    <property type="entry name" value="SGNH hydrolase"/>
    <property type="match status" value="1"/>
</dbReference>
<feature type="domain" description="Ricin B lectin" evidence="1">
    <location>
        <begin position="515"/>
        <end position="647"/>
    </location>
</feature>
<accession>A0ABV3DHN1</accession>
<dbReference type="PROSITE" id="PS50231">
    <property type="entry name" value="RICIN_B_LECTIN"/>
    <property type="match status" value="1"/>
</dbReference>
<dbReference type="Gene3D" id="2.80.10.50">
    <property type="match status" value="2"/>
</dbReference>
<sequence length="662" mass="70392">MYLSGNSRRRSVRRATVGAATAMLVAIGGLGVLTGSPAGAATTPTPLRADLEAIRAAEAQQLYGSPAIRPVDQRKTSLISIGDSEISGEGVGTYEAPTDGPTNWCHRSPQAAIHRTGIAADVTYNVACSGASSQNIRIGGTKQYADELVQSDSLAIKARNTRLKLVLLVVGGNDDLQFGPTMTDCVTRRVFFQGECHGTYQPQWKARVEALRPKVEQDVRDLRTVMTDAGYVSSEYKLVVMGYPSPMSPDVEDNPNFPGWYAGGCLGYLRDQAWGRNEAVPMFAEASRQAAANTGAIYLDNSRLFHGHEVCTDNTWVRGLWFANLDLFDENTTRQSFHPNERGHIAFASCLTQLYNSGYQTASCVDPASTGNTVLTEGVKDFRQLRNEGTGLCADSYGYSSRNYTPLQLWPCQSGRNQGFWYDAANQSVHVELSHDRCLDPEGGARAAGTPVVLWNCNGGQNQRFVQTGGTLRPADAQTLCVTPAGTDPTLGARLVLAACDGSAAQRFAAEPHQAAVFTELKAGNTGKCLDVDGGSMSNGTGVLAWDCAGSANQKWFVNAASGQVHSLKDPTYCLDNRGTTAAGSGLGIWSCKDGVGAYRDNLRFDSVSGQLVGRVSGLRITAPTGGNGPVTQAASNGSAAQTWNAGAAAPLGYSSIPYDAY</sequence>
<dbReference type="EMBL" id="JBEZFP010000030">
    <property type="protein sequence ID" value="MEU8134679.1"/>
    <property type="molecule type" value="Genomic_DNA"/>
</dbReference>
<dbReference type="PANTHER" id="PTHR37981:SF1">
    <property type="entry name" value="SGNH HYDROLASE-TYPE ESTERASE DOMAIN-CONTAINING PROTEIN"/>
    <property type="match status" value="1"/>
</dbReference>
<evidence type="ECO:0000259" key="1">
    <source>
        <dbReference type="SMART" id="SM00458"/>
    </source>
</evidence>
<dbReference type="InterPro" id="IPR035992">
    <property type="entry name" value="Ricin_B-like_lectins"/>
</dbReference>
<gene>
    <name evidence="2" type="ORF">AB0C36_14330</name>
</gene>
<name>A0ABV3DHN1_9ACTN</name>
<dbReference type="Proteomes" id="UP001551482">
    <property type="component" value="Unassembled WGS sequence"/>
</dbReference>
<proteinExistence type="predicted"/>
<dbReference type="InterPro" id="IPR037460">
    <property type="entry name" value="SEST-like"/>
</dbReference>
<dbReference type="SUPFAM" id="SSF50370">
    <property type="entry name" value="Ricin B-like lectins"/>
    <property type="match status" value="2"/>
</dbReference>
<dbReference type="RefSeq" id="WP_358353546.1">
    <property type="nucleotide sequence ID" value="NZ_JBEZFP010000030.1"/>
</dbReference>
<dbReference type="SMART" id="SM00458">
    <property type="entry name" value="RICIN"/>
    <property type="match status" value="2"/>
</dbReference>